<reference evidence="2" key="1">
    <citation type="submission" date="2018-04" db="EMBL/GenBank/DDBJ databases">
        <authorList>
            <person name="Go L.Y."/>
            <person name="Mitchell J.A."/>
        </authorList>
    </citation>
    <scope>NUCLEOTIDE SEQUENCE</scope>
    <source>
        <tissue evidence="2">Whole organism</tissue>
    </source>
</reference>
<accession>A0A336L299</accession>
<dbReference type="AlphaFoldDB" id="A0A336L299"/>
<reference evidence="3" key="2">
    <citation type="submission" date="2018-07" db="EMBL/GenBank/DDBJ databases">
        <authorList>
            <person name="Quirk P.G."/>
            <person name="Krulwich T.A."/>
        </authorList>
    </citation>
    <scope>NUCLEOTIDE SEQUENCE</scope>
</reference>
<gene>
    <name evidence="2" type="primary">CSON003807</name>
</gene>
<organism evidence="2">
    <name type="scientific">Culicoides sonorensis</name>
    <name type="common">Biting midge</name>
    <dbReference type="NCBI Taxonomy" id="179676"/>
    <lineage>
        <taxon>Eukaryota</taxon>
        <taxon>Metazoa</taxon>
        <taxon>Ecdysozoa</taxon>
        <taxon>Arthropoda</taxon>
        <taxon>Hexapoda</taxon>
        <taxon>Insecta</taxon>
        <taxon>Pterygota</taxon>
        <taxon>Neoptera</taxon>
        <taxon>Endopterygota</taxon>
        <taxon>Diptera</taxon>
        <taxon>Nematocera</taxon>
        <taxon>Chironomoidea</taxon>
        <taxon>Ceratopogonidae</taxon>
        <taxon>Ceratopogoninae</taxon>
        <taxon>Culicoides</taxon>
        <taxon>Monoculicoides</taxon>
    </lineage>
</organism>
<keyword evidence="1" id="KW-1133">Transmembrane helix</keyword>
<name>A0A336L299_CULSO</name>
<feature type="transmembrane region" description="Helical" evidence="1">
    <location>
        <begin position="12"/>
        <end position="33"/>
    </location>
</feature>
<keyword evidence="1" id="KW-0812">Transmembrane</keyword>
<dbReference type="VEuPathDB" id="VectorBase:CSON003807"/>
<feature type="transmembrane region" description="Helical" evidence="1">
    <location>
        <begin position="64"/>
        <end position="86"/>
    </location>
</feature>
<sequence>MFEGLPKIKHCCGMDLKIICMILGVLELGFLALRLGNNFCLFHCNDSDSHFESKIWQTFVVIEFYIQLCIHIARVVLTICLMYGLVTRKSLIQLHGCSYIHCTRFGGSKNMKRQILNHDLNIDNFLPKTNKIRLNKHFFKIIITF</sequence>
<proteinExistence type="predicted"/>
<dbReference type="EMBL" id="UFQT01001731">
    <property type="protein sequence ID" value="SSX31550.1"/>
    <property type="molecule type" value="Genomic_DNA"/>
</dbReference>
<dbReference type="EMBL" id="UFQS01001731">
    <property type="protein sequence ID" value="SSX12041.1"/>
    <property type="molecule type" value="Genomic_DNA"/>
</dbReference>
<protein>
    <submittedName>
        <fullName evidence="2">CSON003807 protein</fullName>
    </submittedName>
</protein>
<evidence type="ECO:0000256" key="1">
    <source>
        <dbReference type="SAM" id="Phobius"/>
    </source>
</evidence>
<evidence type="ECO:0000313" key="2">
    <source>
        <dbReference type="EMBL" id="SSX12041.1"/>
    </source>
</evidence>
<evidence type="ECO:0000313" key="3">
    <source>
        <dbReference type="EMBL" id="SSX31550.1"/>
    </source>
</evidence>
<keyword evidence="1" id="KW-0472">Membrane</keyword>